<organism evidence="4 5">
    <name type="scientific">Phytophthora megakarya</name>
    <dbReference type="NCBI Taxonomy" id="4795"/>
    <lineage>
        <taxon>Eukaryota</taxon>
        <taxon>Sar</taxon>
        <taxon>Stramenopiles</taxon>
        <taxon>Oomycota</taxon>
        <taxon>Peronosporomycetes</taxon>
        <taxon>Peronosporales</taxon>
        <taxon>Peronosporaceae</taxon>
        <taxon>Phytophthora</taxon>
    </lineage>
</organism>
<dbReference type="Gene3D" id="3.10.20.370">
    <property type="match status" value="1"/>
</dbReference>
<keyword evidence="1" id="KW-0511">Multifunctional enzyme</keyword>
<proteinExistence type="predicted"/>
<dbReference type="InterPro" id="IPR041588">
    <property type="entry name" value="Integrase_H2C2"/>
</dbReference>
<accession>A0A225V125</accession>
<dbReference type="Proteomes" id="UP000198211">
    <property type="component" value="Unassembled WGS sequence"/>
</dbReference>
<dbReference type="PANTHER" id="PTHR37984">
    <property type="entry name" value="PROTEIN CBG26694"/>
    <property type="match status" value="1"/>
</dbReference>
<dbReference type="InterPro" id="IPR041577">
    <property type="entry name" value="RT_RNaseH_2"/>
</dbReference>
<dbReference type="AlphaFoldDB" id="A0A225V125"/>
<dbReference type="InterPro" id="IPR043128">
    <property type="entry name" value="Rev_trsase/Diguanyl_cyclase"/>
</dbReference>
<evidence type="ECO:0000313" key="5">
    <source>
        <dbReference type="Proteomes" id="UP000198211"/>
    </source>
</evidence>
<keyword evidence="5" id="KW-1185">Reference proteome</keyword>
<dbReference type="Pfam" id="PF17921">
    <property type="entry name" value="Integrase_H2C2"/>
    <property type="match status" value="1"/>
</dbReference>
<dbReference type="Gene3D" id="1.10.340.70">
    <property type="match status" value="1"/>
</dbReference>
<dbReference type="EMBL" id="NBNE01008989">
    <property type="protein sequence ID" value="OWY98873.1"/>
    <property type="molecule type" value="Genomic_DNA"/>
</dbReference>
<dbReference type="PANTHER" id="PTHR37984:SF5">
    <property type="entry name" value="PROTEIN NYNRIN-LIKE"/>
    <property type="match status" value="1"/>
</dbReference>
<keyword evidence="4" id="KW-0695">RNA-directed DNA polymerase</keyword>
<keyword evidence="4" id="KW-0548">Nucleotidyltransferase</keyword>
<dbReference type="Gene3D" id="3.30.70.270">
    <property type="match status" value="1"/>
</dbReference>
<dbReference type="OrthoDB" id="116982at2759"/>
<feature type="domain" description="Integrase zinc-binding" evidence="3">
    <location>
        <begin position="295"/>
        <end position="332"/>
    </location>
</feature>
<protein>
    <submittedName>
        <fullName evidence="4">Reverse transcriptase</fullName>
    </submittedName>
</protein>
<evidence type="ECO:0000313" key="4">
    <source>
        <dbReference type="EMBL" id="OWY98873.1"/>
    </source>
</evidence>
<dbReference type="InterPro" id="IPR050951">
    <property type="entry name" value="Retrovirus_Pol_polyprotein"/>
</dbReference>
<dbReference type="InterPro" id="IPR043502">
    <property type="entry name" value="DNA/RNA_pol_sf"/>
</dbReference>
<reference evidence="5" key="1">
    <citation type="submission" date="2017-03" db="EMBL/GenBank/DDBJ databases">
        <title>Phytopthora megakarya and P. palmivora, two closely related causual agents of cacao black pod achieved similar genome size and gene model numbers by different mechanisms.</title>
        <authorList>
            <person name="Ali S."/>
            <person name="Shao J."/>
            <person name="Larry D.J."/>
            <person name="Kronmiller B."/>
            <person name="Shen D."/>
            <person name="Strem M.D."/>
            <person name="Melnick R.L."/>
            <person name="Guiltinan M.J."/>
            <person name="Tyler B.M."/>
            <person name="Meinhardt L.W."/>
            <person name="Bailey B.A."/>
        </authorList>
    </citation>
    <scope>NUCLEOTIDE SEQUENCE [LARGE SCALE GENOMIC DNA]</scope>
    <source>
        <strain evidence="5">zdho120</strain>
    </source>
</reference>
<evidence type="ECO:0000259" key="3">
    <source>
        <dbReference type="Pfam" id="PF17921"/>
    </source>
</evidence>
<comment type="caution">
    <text evidence="4">The sequence shown here is derived from an EMBL/GenBank/DDBJ whole genome shotgun (WGS) entry which is preliminary data.</text>
</comment>
<name>A0A225V125_9STRA</name>
<dbReference type="SUPFAM" id="SSF56672">
    <property type="entry name" value="DNA/RNA polymerases"/>
    <property type="match status" value="1"/>
</dbReference>
<dbReference type="GO" id="GO:0003964">
    <property type="term" value="F:RNA-directed DNA polymerase activity"/>
    <property type="evidence" value="ECO:0007669"/>
    <property type="project" value="UniProtKB-KW"/>
</dbReference>
<keyword evidence="4" id="KW-0808">Transferase</keyword>
<sequence>MVPNLLRPYREFAPSYFHDIFIHSRAEDDMTDVEVHLDHLHQVFEVMRENMLYANLKKCIFCAPEIPVLGSYVSKEGVRADQENVEAISAFVAVETSLFTAPVLMLVGHTKPFHVVCDASDFAIDCALMQFDDEGRERVVSYQSRQLKPAERSYPVHEKDLLAMRYALIKFRVYLLAGQINILADTLSRRPDYVQSGRHAIGDEDDDECAACVSIGVAAVEVTVTSSLRESFASTHEADASCSDMIKYLRDPSDTARHRLSPRSRARIDRYALDGSLLTYCVDRADSPRVIFPLDEDLRARLIHKFHDTPSGGHLGREKTFASLSRDFYWPSGSGSGGARVKRASV</sequence>
<dbReference type="Pfam" id="PF17919">
    <property type="entry name" value="RT_RNaseH_2"/>
    <property type="match status" value="1"/>
</dbReference>
<feature type="domain" description="Reverse transcriptase/retrotransposon-derived protein RNase H-like" evidence="2">
    <location>
        <begin position="87"/>
        <end position="181"/>
    </location>
</feature>
<evidence type="ECO:0000256" key="1">
    <source>
        <dbReference type="ARBA" id="ARBA00023268"/>
    </source>
</evidence>
<gene>
    <name evidence="4" type="ORF">PHMEG_00030241</name>
</gene>
<evidence type="ECO:0000259" key="2">
    <source>
        <dbReference type="Pfam" id="PF17919"/>
    </source>
</evidence>